<comment type="similarity">
    <text evidence="2">Belongs to the quiver family.</text>
</comment>
<evidence type="ECO:0000256" key="11">
    <source>
        <dbReference type="ARBA" id="ARBA00044561"/>
    </source>
</evidence>
<keyword evidence="6" id="KW-1015">Disulfide bond</keyword>
<dbReference type="InterPro" id="IPR031424">
    <property type="entry name" value="QVR-like"/>
</dbReference>
<keyword evidence="4" id="KW-0732">Signal</keyword>
<dbReference type="PANTHER" id="PTHR33562">
    <property type="entry name" value="ATILLA, ISOFORM B-RELATED-RELATED"/>
    <property type="match status" value="1"/>
</dbReference>
<dbReference type="Pfam" id="PF17064">
    <property type="entry name" value="QVR"/>
    <property type="match status" value="1"/>
</dbReference>
<dbReference type="PANTHER" id="PTHR33562:SF31">
    <property type="entry name" value="PROTEIN QUIVER"/>
    <property type="match status" value="1"/>
</dbReference>
<evidence type="ECO:0000256" key="6">
    <source>
        <dbReference type="ARBA" id="ARBA00023157"/>
    </source>
</evidence>
<evidence type="ECO:0000256" key="12">
    <source>
        <dbReference type="ARBA" id="ARBA00045788"/>
    </source>
</evidence>
<evidence type="ECO:0000256" key="7">
    <source>
        <dbReference type="ARBA" id="ARBA00023180"/>
    </source>
</evidence>
<evidence type="ECO:0000256" key="9">
    <source>
        <dbReference type="ARBA" id="ARBA00044499"/>
    </source>
</evidence>
<dbReference type="Proteomes" id="UP001164746">
    <property type="component" value="Chromosome 2"/>
</dbReference>
<keyword evidence="7" id="KW-0325">Glycoprotein</keyword>
<reference evidence="14" key="1">
    <citation type="submission" date="2022-11" db="EMBL/GenBank/DDBJ databases">
        <title>Centuries of genome instability and evolution in soft-shell clam transmissible cancer (bioRxiv).</title>
        <authorList>
            <person name="Hart S.F.M."/>
            <person name="Yonemitsu M.A."/>
            <person name="Giersch R.M."/>
            <person name="Beal B.F."/>
            <person name="Arriagada G."/>
            <person name="Davis B.W."/>
            <person name="Ostrander E.A."/>
            <person name="Goff S.P."/>
            <person name="Metzger M.J."/>
        </authorList>
    </citation>
    <scope>NUCLEOTIDE SEQUENCE</scope>
    <source>
        <strain evidence="14">MELC-2E11</strain>
        <tissue evidence="14">Siphon/mantle</tissue>
    </source>
</reference>
<comment type="subcellular location">
    <subcellularLocation>
        <location evidence="1">Cell membrane</location>
        <topology evidence="1">Lipid-anchor</topology>
        <topology evidence="1">GPI-anchor</topology>
        <orientation evidence="1">Extracellular side</orientation>
    </subcellularLocation>
    <subcellularLocation>
        <location evidence="9">Membrane raft</location>
        <topology evidence="9">Lipid-anchor</topology>
        <topology evidence="9">GPI-anchor</topology>
        <orientation evidence="9">Extracellular side</orientation>
    </subcellularLocation>
</comment>
<keyword evidence="3" id="KW-1003">Cell membrane</keyword>
<keyword evidence="3" id="KW-0472">Membrane</keyword>
<evidence type="ECO:0000313" key="15">
    <source>
        <dbReference type="Proteomes" id="UP001164746"/>
    </source>
</evidence>
<comment type="function">
    <text evidence="12">Bifunctional regulator of neuronal activity in the mushroom body, and possibly other regions of the brain, that acts as a signaling molecule required for homeostatic regulation of sleep under normal conditions and after sleep deprivation. Reduces neuronal excitability by enhancing Sh/shaker K(+) channel activity; possibly by stabilizing Sh/shaker to increase protein levels, accelerating its activation kinetics, slowing C-type inactivation and enhancing recovery from inactivation. Specifically affects the A-type K(+) current. Antagonizes nicotinic acetylcholine receptors (nAChRs) to reduce synaptic transmission, possibly by preventing their localization to the cell surface. Required for regulation of neuromuscular excitability and plasticity at neuromuscular junctions.</text>
</comment>
<name>A0ABY7DHS4_MYAAR</name>
<evidence type="ECO:0000313" key="14">
    <source>
        <dbReference type="EMBL" id="WAQ96864.1"/>
    </source>
</evidence>
<evidence type="ECO:0000256" key="1">
    <source>
        <dbReference type="ARBA" id="ARBA00004471"/>
    </source>
</evidence>
<evidence type="ECO:0000256" key="4">
    <source>
        <dbReference type="ARBA" id="ARBA00022729"/>
    </source>
</evidence>
<gene>
    <name evidence="14" type="ORF">MAR_029554</name>
</gene>
<organism evidence="14 15">
    <name type="scientific">Mya arenaria</name>
    <name type="common">Soft-shell clam</name>
    <dbReference type="NCBI Taxonomy" id="6604"/>
    <lineage>
        <taxon>Eukaryota</taxon>
        <taxon>Metazoa</taxon>
        <taxon>Spiralia</taxon>
        <taxon>Lophotrochozoa</taxon>
        <taxon>Mollusca</taxon>
        <taxon>Bivalvia</taxon>
        <taxon>Autobranchia</taxon>
        <taxon>Heteroconchia</taxon>
        <taxon>Euheterodonta</taxon>
        <taxon>Imparidentia</taxon>
        <taxon>Neoheterodontei</taxon>
        <taxon>Myida</taxon>
        <taxon>Myoidea</taxon>
        <taxon>Myidae</taxon>
        <taxon>Mya</taxon>
    </lineage>
</organism>
<evidence type="ECO:0000256" key="10">
    <source>
        <dbReference type="ARBA" id="ARBA00044524"/>
    </source>
</evidence>
<evidence type="ECO:0000256" key="5">
    <source>
        <dbReference type="ARBA" id="ARBA00023108"/>
    </source>
</evidence>
<protein>
    <recommendedName>
        <fullName evidence="10">UPAR/Ly6 domain-containing protein qvr</fullName>
    </recommendedName>
    <alternativeName>
        <fullName evidence="11">Protein quiver</fullName>
    </alternativeName>
    <alternativeName>
        <fullName evidence="8">Protein sleepless</fullName>
    </alternativeName>
</protein>
<evidence type="ECO:0000256" key="8">
    <source>
        <dbReference type="ARBA" id="ARBA00031037"/>
    </source>
</evidence>
<dbReference type="InterPro" id="IPR050975">
    <property type="entry name" value="Sleep_regulator"/>
</dbReference>
<evidence type="ECO:0000256" key="2">
    <source>
        <dbReference type="ARBA" id="ARBA00010522"/>
    </source>
</evidence>
<comment type="subunit">
    <text evidence="13">Interacts (via loop 2 of the three-fingered Ly-6 domain) with Sh/shaker; this interaction may stabilize both components of the complex and may be required for targeting or retention of Sh/shaker to neural cell projections. Interacts (via loop 2 of the three-fingered Ly-6 domain) with nAChRalpha3 and potentially other nicotinic acetylcholine receptors; this interaction is required for antagonism of nicotinic acetylcholine receptors.</text>
</comment>
<accession>A0ABY7DHS4</accession>
<evidence type="ECO:0000256" key="3">
    <source>
        <dbReference type="ARBA" id="ARBA00022475"/>
    </source>
</evidence>
<keyword evidence="15" id="KW-1185">Reference proteome</keyword>
<keyword evidence="5" id="KW-0090">Biological rhythms</keyword>
<sequence length="124" mass="13748">MQISSGGLQKRHQGFAIQCYQCDSYENPDLCPQETPFDSTVNAMVDCNSFEANTPGQFCMTRRCASRTDQGVAWGCRWSWDNVGVFKNTCYCETDGCNGARSLSVNLMLAAILGILSLALKKWL</sequence>
<evidence type="ECO:0000256" key="13">
    <source>
        <dbReference type="ARBA" id="ARBA00046769"/>
    </source>
</evidence>
<dbReference type="EMBL" id="CP111013">
    <property type="protein sequence ID" value="WAQ96864.1"/>
    <property type="molecule type" value="Genomic_DNA"/>
</dbReference>
<proteinExistence type="inferred from homology"/>